<comment type="subcellular location">
    <subcellularLocation>
        <location evidence="1">Cell inner membrane</location>
        <topology evidence="1">Multi-pass membrane protein</topology>
    </subcellularLocation>
</comment>
<dbReference type="EMBL" id="DRLI01000274">
    <property type="protein sequence ID" value="HHM02771.1"/>
    <property type="molecule type" value="Genomic_DNA"/>
</dbReference>
<evidence type="ECO:0000256" key="3">
    <source>
        <dbReference type="ARBA" id="ARBA00022475"/>
    </source>
</evidence>
<feature type="transmembrane region" description="Helical" evidence="8">
    <location>
        <begin position="372"/>
        <end position="396"/>
    </location>
</feature>
<organism evidence="10">
    <name type="scientific">Caldithrix abyssi</name>
    <dbReference type="NCBI Taxonomy" id="187145"/>
    <lineage>
        <taxon>Bacteria</taxon>
        <taxon>Pseudomonadati</taxon>
        <taxon>Calditrichota</taxon>
        <taxon>Calditrichia</taxon>
        <taxon>Calditrichales</taxon>
        <taxon>Calditrichaceae</taxon>
        <taxon>Caldithrix</taxon>
    </lineage>
</organism>
<keyword evidence="3" id="KW-1003">Cell membrane</keyword>
<evidence type="ECO:0000256" key="6">
    <source>
        <dbReference type="ARBA" id="ARBA00022989"/>
    </source>
</evidence>
<reference evidence="10" key="1">
    <citation type="journal article" date="2020" name="mSystems">
        <title>Genome- and Community-Level Interaction Insights into Carbon Utilization and Element Cycling Functions of Hydrothermarchaeota in Hydrothermal Sediment.</title>
        <authorList>
            <person name="Zhou Z."/>
            <person name="Liu Y."/>
            <person name="Xu W."/>
            <person name="Pan J."/>
            <person name="Luo Z.H."/>
            <person name="Li M."/>
        </authorList>
    </citation>
    <scope>NUCLEOTIDE SEQUENCE [LARGE SCALE GENOMIC DNA]</scope>
    <source>
        <strain evidence="10">HyVt-460</strain>
    </source>
</reference>
<dbReference type="Proteomes" id="UP000885771">
    <property type="component" value="Unassembled WGS sequence"/>
</dbReference>
<dbReference type="Gene3D" id="1.20.81.30">
    <property type="entry name" value="Type II secretion system (T2SS), domain F"/>
    <property type="match status" value="2"/>
</dbReference>
<evidence type="ECO:0000256" key="5">
    <source>
        <dbReference type="ARBA" id="ARBA00022692"/>
    </source>
</evidence>
<dbReference type="FunFam" id="1.20.81.30:FF:000001">
    <property type="entry name" value="Type II secretion system protein F"/>
    <property type="match status" value="2"/>
</dbReference>
<keyword evidence="4" id="KW-0997">Cell inner membrane</keyword>
<feature type="domain" description="Type II secretion system protein GspF" evidence="9">
    <location>
        <begin position="66"/>
        <end position="189"/>
    </location>
</feature>
<dbReference type="InterPro" id="IPR042094">
    <property type="entry name" value="T2SS_GspF_sf"/>
</dbReference>
<dbReference type="PANTHER" id="PTHR30012:SF0">
    <property type="entry name" value="TYPE II SECRETION SYSTEM PROTEIN F-RELATED"/>
    <property type="match status" value="1"/>
</dbReference>
<comment type="similarity">
    <text evidence="2">Belongs to the GSP F family.</text>
</comment>
<protein>
    <submittedName>
        <fullName evidence="10">Type II secretion system F family protein</fullName>
    </submittedName>
</protein>
<keyword evidence="7 8" id="KW-0472">Membrane</keyword>
<feature type="domain" description="Type II secretion system protein GspF" evidence="9">
    <location>
        <begin position="269"/>
        <end position="391"/>
    </location>
</feature>
<proteinExistence type="inferred from homology"/>
<dbReference type="PANTHER" id="PTHR30012">
    <property type="entry name" value="GENERAL SECRETION PATHWAY PROTEIN"/>
    <property type="match status" value="1"/>
</dbReference>
<evidence type="ECO:0000256" key="4">
    <source>
        <dbReference type="ARBA" id="ARBA00022519"/>
    </source>
</evidence>
<dbReference type="Pfam" id="PF00482">
    <property type="entry name" value="T2SSF"/>
    <property type="match status" value="2"/>
</dbReference>
<dbReference type="PRINTS" id="PR00812">
    <property type="entry name" value="BCTERIALGSPF"/>
</dbReference>
<dbReference type="InterPro" id="IPR018076">
    <property type="entry name" value="T2SS_GspF_dom"/>
</dbReference>
<name>A0A7V5RQ83_CALAY</name>
<evidence type="ECO:0000259" key="9">
    <source>
        <dbReference type="Pfam" id="PF00482"/>
    </source>
</evidence>
<dbReference type="InterPro" id="IPR003004">
    <property type="entry name" value="GspF/PilC"/>
</dbReference>
<keyword evidence="6 8" id="KW-1133">Transmembrane helix</keyword>
<dbReference type="GO" id="GO:0015628">
    <property type="term" value="P:protein secretion by the type II secretion system"/>
    <property type="evidence" value="ECO:0007669"/>
    <property type="project" value="TreeGrafter"/>
</dbReference>
<dbReference type="GO" id="GO:0005886">
    <property type="term" value="C:plasma membrane"/>
    <property type="evidence" value="ECO:0007669"/>
    <property type="project" value="UniProtKB-SubCell"/>
</dbReference>
<feature type="transmembrane region" description="Helical" evidence="8">
    <location>
        <begin position="212"/>
        <end position="238"/>
    </location>
</feature>
<evidence type="ECO:0000256" key="7">
    <source>
        <dbReference type="ARBA" id="ARBA00023136"/>
    </source>
</evidence>
<evidence type="ECO:0000256" key="2">
    <source>
        <dbReference type="ARBA" id="ARBA00005745"/>
    </source>
</evidence>
<evidence type="ECO:0000256" key="8">
    <source>
        <dbReference type="SAM" id="Phobius"/>
    </source>
</evidence>
<feature type="transmembrane region" description="Helical" evidence="8">
    <location>
        <begin position="168"/>
        <end position="192"/>
    </location>
</feature>
<sequence>MPNFKYKAINSEGKTVESVILAADQKVVLRQLQKLKMTPVSITIYNEKKKVRTSNKRVDVKSILMFTKQLFTLLKAGIPIVTCLKVIGEQSEEPGFKQMVGAITSDIEAGSKLSDALAQFPKAFPPLYVNSVRVGEVSGTLEDTLEQLGAFMEEDDKIRKAVKKALRYPSFVMVGLAGAFVVFTTLVIPNFMPLFEMSGQEMPFPTRVLMGFYYLFTDYGLLLAVGLAMLGMALAAYFKTPAGRYNLDLLRLKLPIMGKLVRKLNISRFAKLLYTMNSTGISILRSFEIIQDTMDNQVYKKEVEGIRDRVSMGESIAQAIKQSSYFDNLLIIMVNIGERSGSLDDMLGNVSEHYYREVGETVENLTSMIEPVVTVVLGIMMLFFALAIFLPMWGMINAF</sequence>
<accession>A0A7V5RQ83</accession>
<keyword evidence="5 8" id="KW-0812">Transmembrane</keyword>
<evidence type="ECO:0000313" key="10">
    <source>
        <dbReference type="EMBL" id="HHM02771.1"/>
    </source>
</evidence>
<dbReference type="AlphaFoldDB" id="A0A7V5RQ83"/>
<evidence type="ECO:0000256" key="1">
    <source>
        <dbReference type="ARBA" id="ARBA00004429"/>
    </source>
</evidence>
<gene>
    <name evidence="10" type="ORF">ENJ15_07130</name>
</gene>
<comment type="caution">
    <text evidence="10">The sequence shown here is derived from an EMBL/GenBank/DDBJ whole genome shotgun (WGS) entry which is preliminary data.</text>
</comment>